<feature type="domain" description="Putative zinc-finger" evidence="1">
    <location>
        <begin position="4"/>
        <end position="38"/>
    </location>
</feature>
<proteinExistence type="predicted"/>
<evidence type="ECO:0000313" key="3">
    <source>
        <dbReference type="Proteomes" id="UP000580043"/>
    </source>
</evidence>
<dbReference type="EMBL" id="JABBGA010000025">
    <property type="protein sequence ID" value="NML28320.1"/>
    <property type="molecule type" value="Genomic_DNA"/>
</dbReference>
<evidence type="ECO:0000313" key="2">
    <source>
        <dbReference type="EMBL" id="NML28320.1"/>
    </source>
</evidence>
<keyword evidence="3" id="KW-1185">Reference proteome</keyword>
<sequence length="63" mass="7413">MLTCRHATRIMSEGMDRPLSLGERLQLRFHLAFCRGCRAFRRQTAFLRRASRAFIRLSDDDTP</sequence>
<comment type="caution">
    <text evidence="2">The sequence shown here is derived from an EMBL/GenBank/DDBJ whole genome shotgun (WGS) entry which is preliminary data.</text>
</comment>
<name>A0A848GAC6_9RHOO</name>
<dbReference type="InterPro" id="IPR027383">
    <property type="entry name" value="Znf_put"/>
</dbReference>
<dbReference type="Proteomes" id="UP000580043">
    <property type="component" value="Unassembled WGS sequence"/>
</dbReference>
<dbReference type="RefSeq" id="WP_169147849.1">
    <property type="nucleotide sequence ID" value="NZ_JABBGA010000025.1"/>
</dbReference>
<accession>A0A848GAC6</accession>
<dbReference type="Pfam" id="PF13490">
    <property type="entry name" value="zf-HC2"/>
    <property type="match status" value="1"/>
</dbReference>
<protein>
    <submittedName>
        <fullName evidence="2">Zf-HC2 domain-containing protein</fullName>
    </submittedName>
</protein>
<gene>
    <name evidence="2" type="ORF">HHL15_21390</name>
</gene>
<evidence type="ECO:0000259" key="1">
    <source>
        <dbReference type="Pfam" id="PF13490"/>
    </source>
</evidence>
<dbReference type="AlphaFoldDB" id="A0A848GAC6"/>
<reference evidence="2 3" key="1">
    <citation type="submission" date="2020-04" db="EMBL/GenBank/DDBJ databases">
        <title>Zoogloea sp. G-4-1-14 isolated from soil.</title>
        <authorList>
            <person name="Dahal R.H."/>
        </authorList>
    </citation>
    <scope>NUCLEOTIDE SEQUENCE [LARGE SCALE GENOMIC DNA]</scope>
    <source>
        <strain evidence="2 3">G-4-1-14</strain>
    </source>
</reference>
<organism evidence="2 3">
    <name type="scientific">Zoogloea dura</name>
    <dbReference type="NCBI Taxonomy" id="2728840"/>
    <lineage>
        <taxon>Bacteria</taxon>
        <taxon>Pseudomonadati</taxon>
        <taxon>Pseudomonadota</taxon>
        <taxon>Betaproteobacteria</taxon>
        <taxon>Rhodocyclales</taxon>
        <taxon>Zoogloeaceae</taxon>
        <taxon>Zoogloea</taxon>
    </lineage>
</organism>